<dbReference type="PANTHER" id="PTHR11318:SF4">
    <property type="entry name" value="GUANYLATE CYCLASE ACTIVATOR 2B"/>
    <property type="match status" value="1"/>
</dbReference>
<sequence length="108" mass="11805">MKVLPVVLLILAFGLISDAVIVHEGEFSFSLESVKKVWDILANEESTKQTNPLSVFSAVTVCENPLLPEEFQPLCQSKNAQFHFSRLALLSGKKDVCEICAFAACTGC</sequence>
<evidence type="ECO:0000313" key="11">
    <source>
        <dbReference type="Proteomes" id="UP000327468"/>
    </source>
</evidence>
<comment type="function">
    <text evidence="6">Endogenous activator of intestinal guanylate cyclase. It stimulates this enzyme through the same receptor binding region as the heat-stable enterotoxins. May be a potent physiological regulator of intestinal fluid and electrolyte transport. May be an autocrine/paracrine regulator of intestinal salt and water transport.</text>
</comment>
<reference evidence="10 11" key="1">
    <citation type="submission" date="2019-06" db="EMBL/GenBank/DDBJ databases">
        <title>A chromosome-scale genome assembly of the striped catfish, Pangasianodon hypophthalmus.</title>
        <authorList>
            <person name="Wen M."/>
            <person name="Zahm M."/>
            <person name="Roques C."/>
            <person name="Cabau C."/>
            <person name="Klopp C."/>
            <person name="Donnadieu C."/>
            <person name="Jouanno E."/>
            <person name="Avarre J.-C."/>
            <person name="Campet M."/>
            <person name="Ha T.T.T."/>
            <person name="Dugue R."/>
            <person name="Lampietro C."/>
            <person name="Louis A."/>
            <person name="Herpin A."/>
            <person name="Echchiki A."/>
            <person name="Berthelot C."/>
            <person name="Parey E."/>
            <person name="Roest-Crollius H."/>
            <person name="Braasch I."/>
            <person name="Postlethwait J."/>
            <person name="Bobe J."/>
            <person name="Montfort J."/>
            <person name="Bouchez O."/>
            <person name="Begum T."/>
            <person name="Schartl M."/>
            <person name="Guiguen Y."/>
        </authorList>
    </citation>
    <scope>NUCLEOTIDE SEQUENCE [LARGE SCALE GENOMIC DNA]</scope>
    <source>
        <strain evidence="10 11">Indonesia</strain>
        <tissue evidence="10">Blood</tissue>
    </source>
</reference>
<keyword evidence="4 9" id="KW-0732">Signal</keyword>
<dbReference type="AlphaFoldDB" id="A0A5N5LVZ2"/>
<evidence type="ECO:0000256" key="9">
    <source>
        <dbReference type="SAM" id="SignalP"/>
    </source>
</evidence>
<dbReference type="EMBL" id="VFJC01000017">
    <property type="protein sequence ID" value="KAB5546256.1"/>
    <property type="molecule type" value="Genomic_DNA"/>
</dbReference>
<keyword evidence="11" id="KW-1185">Reference proteome</keyword>
<comment type="subcellular location">
    <subcellularLocation>
        <location evidence="1">Secreted</location>
    </subcellularLocation>
</comment>
<dbReference type="Pfam" id="PF02058">
    <property type="entry name" value="Guanylin"/>
    <property type="match status" value="1"/>
</dbReference>
<dbReference type="PANTHER" id="PTHR11318">
    <property type="entry name" value="GUANYLIN FAMILY MEMBER"/>
    <property type="match status" value="1"/>
</dbReference>
<dbReference type="PIRSF" id="PIRSF001849">
    <property type="entry name" value="Guanylin"/>
    <property type="match status" value="1"/>
</dbReference>
<dbReference type="InterPro" id="IPR036382">
    <property type="entry name" value="Guanylin_sf"/>
</dbReference>
<keyword evidence="5 8" id="KW-1015">Disulfide bond</keyword>
<dbReference type="Gene3D" id="3.90.1450.10">
    <property type="entry name" value="Guanylin"/>
    <property type="match status" value="1"/>
</dbReference>
<feature type="disulfide bond" evidence="8">
    <location>
        <begin position="100"/>
        <end position="108"/>
    </location>
</feature>
<evidence type="ECO:0000256" key="5">
    <source>
        <dbReference type="ARBA" id="ARBA00023157"/>
    </source>
</evidence>
<evidence type="ECO:0000256" key="3">
    <source>
        <dbReference type="ARBA" id="ARBA00022525"/>
    </source>
</evidence>
<feature type="signal peptide" evidence="9">
    <location>
        <begin position="1"/>
        <end position="19"/>
    </location>
</feature>
<dbReference type="Proteomes" id="UP000327468">
    <property type="component" value="Chromosome 16"/>
</dbReference>
<evidence type="ECO:0000256" key="2">
    <source>
        <dbReference type="ARBA" id="ARBA00009883"/>
    </source>
</evidence>
<accession>A0A5N5LVZ2</accession>
<dbReference type="PRINTS" id="PR00774">
    <property type="entry name" value="GUANYLIN"/>
</dbReference>
<comment type="similarity">
    <text evidence="2">Belongs to the guanylin family.</text>
</comment>
<feature type="disulfide bond" evidence="8">
    <location>
        <begin position="62"/>
        <end position="75"/>
    </location>
</feature>
<gene>
    <name evidence="10" type="ORF">PHYPO_G00069970</name>
</gene>
<evidence type="ECO:0000256" key="8">
    <source>
        <dbReference type="PIRSR" id="PIRSR001849-50"/>
    </source>
</evidence>
<dbReference type="GO" id="GO:0030250">
    <property type="term" value="F:guanylate cyclase activator activity"/>
    <property type="evidence" value="ECO:0007669"/>
    <property type="project" value="InterPro"/>
</dbReference>
<evidence type="ECO:0000256" key="4">
    <source>
        <dbReference type="ARBA" id="ARBA00022729"/>
    </source>
</evidence>
<feature type="chain" id="PRO_5024434082" description="Guanylate cyclase activator 2B" evidence="9">
    <location>
        <begin position="20"/>
        <end position="108"/>
    </location>
</feature>
<name>A0A5N5LVZ2_PANHP</name>
<evidence type="ECO:0000313" key="10">
    <source>
        <dbReference type="EMBL" id="KAB5546256.1"/>
    </source>
</evidence>
<proteinExistence type="inferred from homology"/>
<organism evidence="10 11">
    <name type="scientific">Pangasianodon hypophthalmus</name>
    <name type="common">Striped catfish</name>
    <name type="synonym">Helicophagus hypophthalmus</name>
    <dbReference type="NCBI Taxonomy" id="310915"/>
    <lineage>
        <taxon>Eukaryota</taxon>
        <taxon>Metazoa</taxon>
        <taxon>Chordata</taxon>
        <taxon>Craniata</taxon>
        <taxon>Vertebrata</taxon>
        <taxon>Euteleostomi</taxon>
        <taxon>Actinopterygii</taxon>
        <taxon>Neopterygii</taxon>
        <taxon>Teleostei</taxon>
        <taxon>Ostariophysi</taxon>
        <taxon>Siluriformes</taxon>
        <taxon>Pangasiidae</taxon>
        <taxon>Pangasianodon</taxon>
    </lineage>
</organism>
<protein>
    <recommendedName>
        <fullName evidence="7">Guanylate cyclase activator 2B</fullName>
    </recommendedName>
</protein>
<dbReference type="SUPFAM" id="SSF89890">
    <property type="entry name" value="Proguanylin"/>
    <property type="match status" value="1"/>
</dbReference>
<dbReference type="GO" id="GO:0005576">
    <property type="term" value="C:extracellular region"/>
    <property type="evidence" value="ECO:0007669"/>
    <property type="project" value="UniProtKB-SubCell"/>
</dbReference>
<dbReference type="OrthoDB" id="9926421at2759"/>
<evidence type="ECO:0000256" key="1">
    <source>
        <dbReference type="ARBA" id="ARBA00004613"/>
    </source>
</evidence>
<keyword evidence="3" id="KW-0964">Secreted</keyword>
<dbReference type="InterPro" id="IPR000879">
    <property type="entry name" value="Guanylin"/>
</dbReference>
<evidence type="ECO:0000256" key="7">
    <source>
        <dbReference type="ARBA" id="ARBA00041176"/>
    </source>
</evidence>
<comment type="caution">
    <text evidence="10">The sequence shown here is derived from an EMBL/GenBank/DDBJ whole genome shotgun (WGS) entry which is preliminary data.</text>
</comment>
<feature type="disulfide bond" evidence="8">
    <location>
        <begin position="97"/>
        <end position="105"/>
    </location>
</feature>
<evidence type="ECO:0000256" key="6">
    <source>
        <dbReference type="ARBA" id="ARBA00037765"/>
    </source>
</evidence>